<feature type="transmembrane region" description="Helical" evidence="6">
    <location>
        <begin position="306"/>
        <end position="328"/>
    </location>
</feature>
<comment type="subcellular location">
    <subcellularLocation>
        <location evidence="1">Membrane</location>
        <topology evidence="1">Multi-pass membrane protein</topology>
    </subcellularLocation>
</comment>
<evidence type="ECO:0000256" key="2">
    <source>
        <dbReference type="ARBA" id="ARBA00022448"/>
    </source>
</evidence>
<keyword evidence="4 6" id="KW-1133">Transmembrane helix</keyword>
<name>A0A9P4R3L1_9PLEO</name>
<evidence type="ECO:0000256" key="1">
    <source>
        <dbReference type="ARBA" id="ARBA00004141"/>
    </source>
</evidence>
<feature type="transmembrane region" description="Helical" evidence="6">
    <location>
        <begin position="274"/>
        <end position="294"/>
    </location>
</feature>
<keyword evidence="2" id="KW-0813">Transport</keyword>
<evidence type="ECO:0000256" key="5">
    <source>
        <dbReference type="ARBA" id="ARBA00023136"/>
    </source>
</evidence>
<feature type="transmembrane region" description="Helical" evidence="6">
    <location>
        <begin position="45"/>
        <end position="66"/>
    </location>
</feature>
<keyword evidence="5 6" id="KW-0472">Membrane</keyword>
<evidence type="ECO:0000256" key="3">
    <source>
        <dbReference type="ARBA" id="ARBA00022692"/>
    </source>
</evidence>
<dbReference type="GO" id="GO:0022857">
    <property type="term" value="F:transmembrane transporter activity"/>
    <property type="evidence" value="ECO:0007669"/>
    <property type="project" value="InterPro"/>
</dbReference>
<dbReference type="FunFam" id="1.20.1250.20:FF:000013">
    <property type="entry name" value="MFS general substrate transporter"/>
    <property type="match status" value="1"/>
</dbReference>
<protein>
    <submittedName>
        <fullName evidence="7">MFS general substrate transporter</fullName>
    </submittedName>
</protein>
<reference evidence="7" key="1">
    <citation type="journal article" date="2020" name="Stud. Mycol.">
        <title>101 Dothideomycetes genomes: a test case for predicting lifestyles and emergence of pathogens.</title>
        <authorList>
            <person name="Haridas S."/>
            <person name="Albert R."/>
            <person name="Binder M."/>
            <person name="Bloem J."/>
            <person name="Labutti K."/>
            <person name="Salamov A."/>
            <person name="Andreopoulos B."/>
            <person name="Baker S."/>
            <person name="Barry K."/>
            <person name="Bills G."/>
            <person name="Bluhm B."/>
            <person name="Cannon C."/>
            <person name="Castanera R."/>
            <person name="Culley D."/>
            <person name="Daum C."/>
            <person name="Ezra D."/>
            <person name="Gonzalez J."/>
            <person name="Henrissat B."/>
            <person name="Kuo A."/>
            <person name="Liang C."/>
            <person name="Lipzen A."/>
            <person name="Lutzoni F."/>
            <person name="Magnuson J."/>
            <person name="Mondo S."/>
            <person name="Nolan M."/>
            <person name="Ohm R."/>
            <person name="Pangilinan J."/>
            <person name="Park H.-J."/>
            <person name="Ramirez L."/>
            <person name="Alfaro M."/>
            <person name="Sun H."/>
            <person name="Tritt A."/>
            <person name="Yoshinaga Y."/>
            <person name="Zwiers L.-H."/>
            <person name="Turgeon B."/>
            <person name="Goodwin S."/>
            <person name="Spatafora J."/>
            <person name="Crous P."/>
            <person name="Grigoriev I."/>
        </authorList>
    </citation>
    <scope>NUCLEOTIDE SEQUENCE</scope>
    <source>
        <strain evidence="7">CBS 125425</strain>
    </source>
</reference>
<evidence type="ECO:0000313" key="7">
    <source>
        <dbReference type="EMBL" id="KAF2736390.1"/>
    </source>
</evidence>
<feature type="transmembrane region" description="Helical" evidence="6">
    <location>
        <begin position="78"/>
        <end position="100"/>
    </location>
</feature>
<dbReference type="EMBL" id="ML996125">
    <property type="protein sequence ID" value="KAF2736390.1"/>
    <property type="molecule type" value="Genomic_DNA"/>
</dbReference>
<dbReference type="GO" id="GO:0016020">
    <property type="term" value="C:membrane"/>
    <property type="evidence" value="ECO:0007669"/>
    <property type="project" value="UniProtKB-SubCell"/>
</dbReference>
<accession>A0A9P4R3L1</accession>
<dbReference type="OrthoDB" id="2250022at2759"/>
<dbReference type="AlphaFoldDB" id="A0A9P4R3L1"/>
<dbReference type="SUPFAM" id="SSF103473">
    <property type="entry name" value="MFS general substrate transporter"/>
    <property type="match status" value="1"/>
</dbReference>
<keyword evidence="8" id="KW-1185">Reference proteome</keyword>
<proteinExistence type="predicted"/>
<dbReference type="PANTHER" id="PTHR43791:SF92">
    <property type="entry name" value="AGL026WP"/>
    <property type="match status" value="1"/>
</dbReference>
<dbReference type="InterPro" id="IPR011701">
    <property type="entry name" value="MFS"/>
</dbReference>
<dbReference type="InterPro" id="IPR036259">
    <property type="entry name" value="MFS_trans_sf"/>
</dbReference>
<dbReference type="Gene3D" id="1.20.1250.20">
    <property type="entry name" value="MFS general substrate transporter like domains"/>
    <property type="match status" value="1"/>
</dbReference>
<feature type="transmembrane region" description="Helical" evidence="6">
    <location>
        <begin position="183"/>
        <end position="207"/>
    </location>
</feature>
<evidence type="ECO:0000256" key="6">
    <source>
        <dbReference type="SAM" id="Phobius"/>
    </source>
</evidence>
<dbReference type="PANTHER" id="PTHR43791">
    <property type="entry name" value="PERMEASE-RELATED"/>
    <property type="match status" value="1"/>
</dbReference>
<keyword evidence="3 6" id="KW-0812">Transmembrane</keyword>
<feature type="transmembrane region" description="Helical" evidence="6">
    <location>
        <begin position="250"/>
        <end position="268"/>
    </location>
</feature>
<feature type="transmembrane region" description="Helical" evidence="6">
    <location>
        <begin position="340"/>
        <end position="360"/>
    </location>
</feature>
<gene>
    <name evidence="7" type="ORF">EJ04DRAFT_489874</name>
</gene>
<comment type="caution">
    <text evidence="7">The sequence shown here is derived from an EMBL/GenBank/DDBJ whole genome shotgun (WGS) entry which is preliminary data.</text>
</comment>
<sequence length="404" mass="43960">MITQIPATMLLAHIRPSRFLACVVLAFAGVSGATAAVGGAAGVLVVRGAVGVVEGPFFAAALYLFSSWYTREELAKRIAVMFAAGQGAGAFGGLLGSAVLGGMEGKGGLEGWRWLFILVALPGFPLAVVVWWVLPDYPATTMWLTEEERELAVLRIAEEANQEDEIEDVGAWAGLRMAFADPAVFLILFMQLGLNTAASFVNFFPTIVATLGYGQTKTLLLSAPPPMFAAILGIINSWHSDKTKERFWHIIWPQVVCSIGFIISAVTMDKAARYTATFMMMCVYGSYSCILSWVSTSLPRPASKRAVSYALVNAGSNLASVYASYFYPKSQGPRYWQANVANLIFSVACILLATILRVYLSWRNRQLDEAAVKDGEVNGSEGNHRETELVAAKWQCNPSYRYTL</sequence>
<evidence type="ECO:0000313" key="8">
    <source>
        <dbReference type="Proteomes" id="UP000799444"/>
    </source>
</evidence>
<dbReference type="Pfam" id="PF07690">
    <property type="entry name" value="MFS_1"/>
    <property type="match status" value="1"/>
</dbReference>
<organism evidence="7 8">
    <name type="scientific">Polyplosphaeria fusca</name>
    <dbReference type="NCBI Taxonomy" id="682080"/>
    <lineage>
        <taxon>Eukaryota</taxon>
        <taxon>Fungi</taxon>
        <taxon>Dikarya</taxon>
        <taxon>Ascomycota</taxon>
        <taxon>Pezizomycotina</taxon>
        <taxon>Dothideomycetes</taxon>
        <taxon>Pleosporomycetidae</taxon>
        <taxon>Pleosporales</taxon>
        <taxon>Tetraplosphaeriaceae</taxon>
        <taxon>Polyplosphaeria</taxon>
    </lineage>
</organism>
<feature type="transmembrane region" description="Helical" evidence="6">
    <location>
        <begin position="112"/>
        <end position="134"/>
    </location>
</feature>
<dbReference type="Proteomes" id="UP000799444">
    <property type="component" value="Unassembled WGS sequence"/>
</dbReference>
<evidence type="ECO:0000256" key="4">
    <source>
        <dbReference type="ARBA" id="ARBA00022989"/>
    </source>
</evidence>
<feature type="transmembrane region" description="Helical" evidence="6">
    <location>
        <begin position="219"/>
        <end position="238"/>
    </location>
</feature>